<dbReference type="EMBL" id="CP025781">
    <property type="protein sequence ID" value="QBC44291.1"/>
    <property type="molecule type" value="Genomic_DNA"/>
</dbReference>
<dbReference type="Pfam" id="PF08668">
    <property type="entry name" value="HDOD"/>
    <property type="match status" value="1"/>
</dbReference>
<dbReference type="KEGG" id="ifl:C1H71_12640"/>
<dbReference type="SUPFAM" id="SSF109604">
    <property type="entry name" value="HD-domain/PDEase-like"/>
    <property type="match status" value="1"/>
</dbReference>
<dbReference type="PANTHER" id="PTHR33525:SF6">
    <property type="entry name" value="HDOD DOMAIN-CONTAINING PROTEIN"/>
    <property type="match status" value="1"/>
</dbReference>
<keyword evidence="3" id="KW-1185">Reference proteome</keyword>
<dbReference type="Gene3D" id="1.10.3210.10">
    <property type="entry name" value="Hypothetical protein af1432"/>
    <property type="match status" value="1"/>
</dbReference>
<evidence type="ECO:0000313" key="2">
    <source>
        <dbReference type="EMBL" id="QBC44291.1"/>
    </source>
</evidence>
<dbReference type="PROSITE" id="PS51833">
    <property type="entry name" value="HDOD"/>
    <property type="match status" value="1"/>
</dbReference>
<feature type="domain" description="HDOD" evidence="1">
    <location>
        <begin position="19"/>
        <end position="212"/>
    </location>
</feature>
<dbReference type="PANTHER" id="PTHR33525">
    <property type="match status" value="1"/>
</dbReference>
<sequence length="283" mass="31003">MLSEMSAEDAKALMRGMVIPPRPDILLDLEDEQHSSSPDFAKIARLISADVALSAAVIKTVNSPFFSLATRVASVQQALQLLGLKNLSNIVQGVVLRQVLSPSTQDDLSIFWASSNSIAMVAAFLSESVHGVSADDAYTLGLFLNCGKPLMAARFPNYVAAICGEEALSKSQLISNEDQQYGVSHNVVGYLLARTWYLPSSTSLAILHVHNFEVFKQSAVGDWQSICTLIALACLAEHIVKLSHNQPEHAEWPKIELLLRQHLGFDLDEFEDLVDTGQQMLLR</sequence>
<dbReference type="Proteomes" id="UP000515917">
    <property type="component" value="Chromosome"/>
</dbReference>
<protein>
    <recommendedName>
        <fullName evidence="1">HDOD domain-containing protein</fullName>
    </recommendedName>
</protein>
<dbReference type="AlphaFoldDB" id="A0A7G3GAL2"/>
<organism evidence="2 3">
    <name type="scientific">Iodobacter fluviatilis</name>
    <dbReference type="NCBI Taxonomy" id="537"/>
    <lineage>
        <taxon>Bacteria</taxon>
        <taxon>Pseudomonadati</taxon>
        <taxon>Pseudomonadota</taxon>
        <taxon>Betaproteobacteria</taxon>
        <taxon>Neisseriales</taxon>
        <taxon>Chitinibacteraceae</taxon>
        <taxon>Iodobacter</taxon>
    </lineage>
</organism>
<evidence type="ECO:0000259" key="1">
    <source>
        <dbReference type="PROSITE" id="PS51833"/>
    </source>
</evidence>
<evidence type="ECO:0000313" key="3">
    <source>
        <dbReference type="Proteomes" id="UP000515917"/>
    </source>
</evidence>
<dbReference type="InterPro" id="IPR052340">
    <property type="entry name" value="RNase_Y/CdgJ"/>
</dbReference>
<reference evidence="2 3" key="1">
    <citation type="submission" date="2018-01" db="EMBL/GenBank/DDBJ databases">
        <title>Genome sequence of Iodobacter sp. strain PCH194 isolated from Indian Trans-Himalaya.</title>
        <authorList>
            <person name="Kumar V."/>
            <person name="Thakur V."/>
            <person name="Kumar S."/>
            <person name="Singh D."/>
        </authorList>
    </citation>
    <scope>NUCLEOTIDE SEQUENCE [LARGE SCALE GENOMIC DNA]</scope>
    <source>
        <strain evidence="2 3">PCH194</strain>
    </source>
</reference>
<dbReference type="RefSeq" id="WP_130106828.1">
    <property type="nucleotide sequence ID" value="NZ_CP025781.1"/>
</dbReference>
<dbReference type="InterPro" id="IPR013976">
    <property type="entry name" value="HDOD"/>
</dbReference>
<accession>A0A7G3GAL2</accession>
<gene>
    <name evidence="2" type="ORF">C1H71_12640</name>
</gene>
<proteinExistence type="predicted"/>
<name>A0A7G3GAL2_9NEIS</name>